<organism evidence="2 3">
    <name type="scientific">Sharpea porci</name>
    <dbReference type="NCBI Taxonomy" id="2652286"/>
    <lineage>
        <taxon>Bacteria</taxon>
        <taxon>Bacillati</taxon>
        <taxon>Bacillota</taxon>
        <taxon>Erysipelotrichia</taxon>
        <taxon>Erysipelotrichales</taxon>
        <taxon>Coprobacillaceae</taxon>
        <taxon>Sharpea</taxon>
    </lineage>
</organism>
<dbReference type="Proteomes" id="UP000442619">
    <property type="component" value="Unassembled WGS sequence"/>
</dbReference>
<keyword evidence="3" id="KW-1185">Reference proteome</keyword>
<name>A0A844FWW2_9FIRM</name>
<dbReference type="RefSeq" id="WP_154518379.1">
    <property type="nucleotide sequence ID" value="NZ_VUNM01000037.1"/>
</dbReference>
<feature type="transmembrane region" description="Helical" evidence="1">
    <location>
        <begin position="20"/>
        <end position="48"/>
    </location>
</feature>
<reference evidence="2 3" key="1">
    <citation type="submission" date="2019-08" db="EMBL/GenBank/DDBJ databases">
        <title>In-depth cultivation of the pig gut microbiome towards novel bacterial diversity and tailored functional studies.</title>
        <authorList>
            <person name="Wylensek D."/>
            <person name="Hitch T.C.A."/>
            <person name="Clavel T."/>
        </authorList>
    </citation>
    <scope>NUCLEOTIDE SEQUENCE [LARGE SCALE GENOMIC DNA]</scope>
    <source>
        <strain evidence="2 3">CA-Schmier-601-WT-3</strain>
    </source>
</reference>
<keyword evidence="1" id="KW-1133">Transmembrane helix</keyword>
<sequence length="102" mass="11819">MMSRNDYAKRIRRLEIFSSLFMIIGTLVTLYLGFGLYALLLILVIYVITQVVNYRLMKKCRCSKCGNVDVFTKHLGFTTGVKEQCPNCHCQLHPDQKMPIKK</sequence>
<keyword evidence="1" id="KW-0472">Membrane</keyword>
<evidence type="ECO:0000313" key="2">
    <source>
        <dbReference type="EMBL" id="MST90105.1"/>
    </source>
</evidence>
<dbReference type="EMBL" id="VUNM01000037">
    <property type="protein sequence ID" value="MST90105.1"/>
    <property type="molecule type" value="Genomic_DNA"/>
</dbReference>
<gene>
    <name evidence="2" type="ORF">FYJ79_11100</name>
</gene>
<keyword evidence="1" id="KW-0812">Transmembrane</keyword>
<accession>A0A844FWW2</accession>
<protein>
    <submittedName>
        <fullName evidence="2">Oligosaccharide flippase family protein</fullName>
    </submittedName>
</protein>
<evidence type="ECO:0000256" key="1">
    <source>
        <dbReference type="SAM" id="Phobius"/>
    </source>
</evidence>
<comment type="caution">
    <text evidence="2">The sequence shown here is derived from an EMBL/GenBank/DDBJ whole genome shotgun (WGS) entry which is preliminary data.</text>
</comment>
<dbReference type="AlphaFoldDB" id="A0A844FWW2"/>
<evidence type="ECO:0000313" key="3">
    <source>
        <dbReference type="Proteomes" id="UP000442619"/>
    </source>
</evidence>
<proteinExistence type="predicted"/>